<dbReference type="Gene3D" id="3.40.390.30">
    <property type="entry name" value="Metalloproteases ('zincins'), catalytic domain"/>
    <property type="match status" value="1"/>
</dbReference>
<feature type="binding site" evidence="7">
    <location>
        <position position="122"/>
    </location>
    <ligand>
        <name>Zn(2+)</name>
        <dbReference type="ChEBI" id="CHEBI:29105"/>
        <note>catalytic</note>
    </ligand>
</feature>
<comment type="subcellular location">
    <subcellularLocation>
        <location evidence="7">Cytoplasm</location>
    </subcellularLocation>
</comment>
<dbReference type="GO" id="GO:0008270">
    <property type="term" value="F:zinc ion binding"/>
    <property type="evidence" value="ECO:0007669"/>
    <property type="project" value="UniProtKB-UniRule"/>
</dbReference>
<dbReference type="Proteomes" id="UP000463975">
    <property type="component" value="Chromosome"/>
</dbReference>
<keyword evidence="7" id="KW-0698">rRNA processing</keyword>
<protein>
    <recommendedName>
        <fullName evidence="7">Endoribonuclease YbeY</fullName>
        <ecNumber evidence="7">3.1.-.-</ecNumber>
    </recommendedName>
</protein>
<evidence type="ECO:0000256" key="5">
    <source>
        <dbReference type="ARBA" id="ARBA00022801"/>
    </source>
</evidence>
<dbReference type="EMBL" id="CP047652">
    <property type="protein sequence ID" value="QHI95623.1"/>
    <property type="molecule type" value="Genomic_DNA"/>
</dbReference>
<keyword evidence="5 7" id="KW-0378">Hydrolase</keyword>
<keyword evidence="9" id="KW-1185">Reference proteome</keyword>
<feature type="binding site" evidence="7">
    <location>
        <position position="128"/>
    </location>
    <ligand>
        <name>Zn(2+)</name>
        <dbReference type="ChEBI" id="CHEBI:29105"/>
        <note>catalytic</note>
    </ligand>
</feature>
<dbReference type="AlphaFoldDB" id="A0A6P1NDU2"/>
<dbReference type="InterPro" id="IPR020549">
    <property type="entry name" value="YbeY_CS"/>
</dbReference>
<dbReference type="PANTHER" id="PTHR46986:SF1">
    <property type="entry name" value="ENDORIBONUCLEASE YBEY, CHLOROPLASTIC"/>
    <property type="match status" value="1"/>
</dbReference>
<evidence type="ECO:0000313" key="9">
    <source>
        <dbReference type="Proteomes" id="UP000463975"/>
    </source>
</evidence>
<accession>A0A6P1NDU2</accession>
<comment type="function">
    <text evidence="7">Single strand-specific metallo-endoribonuclease involved in late-stage 70S ribosome quality control and in maturation of the 3' terminus of the 16S rRNA.</text>
</comment>
<comment type="similarity">
    <text evidence="1 7">Belongs to the endoribonuclease YbeY family.</text>
</comment>
<dbReference type="GO" id="GO:0004521">
    <property type="term" value="F:RNA endonuclease activity"/>
    <property type="evidence" value="ECO:0007669"/>
    <property type="project" value="UniProtKB-UniRule"/>
</dbReference>
<proteinExistence type="inferred from homology"/>
<evidence type="ECO:0000256" key="4">
    <source>
        <dbReference type="ARBA" id="ARBA00022759"/>
    </source>
</evidence>
<dbReference type="InterPro" id="IPR002036">
    <property type="entry name" value="YbeY"/>
</dbReference>
<feature type="binding site" evidence="7">
    <location>
        <position position="118"/>
    </location>
    <ligand>
        <name>Zn(2+)</name>
        <dbReference type="ChEBI" id="CHEBI:29105"/>
        <note>catalytic</note>
    </ligand>
</feature>
<keyword evidence="3 7" id="KW-0479">Metal-binding</keyword>
<reference evidence="8 9" key="1">
    <citation type="submission" date="2020-01" db="EMBL/GenBank/DDBJ databases">
        <title>Genome sequencing of strain KACC 21507.</title>
        <authorList>
            <person name="Heo J."/>
            <person name="Kim S.-J."/>
            <person name="Kim J.-S."/>
            <person name="Hong S.-B."/>
            <person name="Kwon S.-W."/>
        </authorList>
    </citation>
    <scope>NUCLEOTIDE SEQUENCE [LARGE SCALE GENOMIC DNA]</scope>
    <source>
        <strain evidence="8 9">KACC 21507</strain>
    </source>
</reference>
<dbReference type="NCBIfam" id="TIGR00043">
    <property type="entry name" value="rRNA maturation RNase YbeY"/>
    <property type="match status" value="1"/>
</dbReference>
<dbReference type="GO" id="GO:0006364">
    <property type="term" value="P:rRNA processing"/>
    <property type="evidence" value="ECO:0007669"/>
    <property type="project" value="UniProtKB-UniRule"/>
</dbReference>
<comment type="cofactor">
    <cofactor evidence="7">
        <name>Zn(2+)</name>
        <dbReference type="ChEBI" id="CHEBI:29105"/>
    </cofactor>
    <text evidence="7">Binds 1 zinc ion.</text>
</comment>
<dbReference type="InterPro" id="IPR023091">
    <property type="entry name" value="MetalPrtase_cat_dom_sf_prd"/>
</dbReference>
<dbReference type="GO" id="GO:0004222">
    <property type="term" value="F:metalloendopeptidase activity"/>
    <property type="evidence" value="ECO:0007669"/>
    <property type="project" value="InterPro"/>
</dbReference>
<evidence type="ECO:0000256" key="6">
    <source>
        <dbReference type="ARBA" id="ARBA00022833"/>
    </source>
</evidence>
<evidence type="ECO:0000256" key="2">
    <source>
        <dbReference type="ARBA" id="ARBA00022722"/>
    </source>
</evidence>
<dbReference type="HAMAP" id="MF_00009">
    <property type="entry name" value="Endoribonucl_YbeY"/>
    <property type="match status" value="1"/>
</dbReference>
<evidence type="ECO:0000256" key="7">
    <source>
        <dbReference type="HAMAP-Rule" id="MF_00009"/>
    </source>
</evidence>
<dbReference type="RefSeq" id="WP_160618699.1">
    <property type="nucleotide sequence ID" value="NZ_CP047652.1"/>
</dbReference>
<dbReference type="PANTHER" id="PTHR46986">
    <property type="entry name" value="ENDORIBONUCLEASE YBEY, CHLOROPLASTIC"/>
    <property type="match status" value="1"/>
</dbReference>
<keyword evidence="4 7" id="KW-0255">Endonuclease</keyword>
<dbReference type="SUPFAM" id="SSF55486">
    <property type="entry name" value="Metalloproteases ('zincins'), catalytic domain"/>
    <property type="match status" value="1"/>
</dbReference>
<keyword evidence="7" id="KW-0690">Ribosome biogenesis</keyword>
<organism evidence="8 9">
    <name type="scientific">Aristophania vespae</name>
    <dbReference type="NCBI Taxonomy" id="2697033"/>
    <lineage>
        <taxon>Bacteria</taxon>
        <taxon>Pseudomonadati</taxon>
        <taxon>Pseudomonadota</taxon>
        <taxon>Alphaproteobacteria</taxon>
        <taxon>Acetobacterales</taxon>
        <taxon>Acetobacteraceae</taxon>
        <taxon>Aristophania</taxon>
    </lineage>
</organism>
<dbReference type="EC" id="3.1.-.-" evidence="7"/>
<keyword evidence="2 7" id="KW-0540">Nuclease</keyword>
<evidence type="ECO:0000256" key="3">
    <source>
        <dbReference type="ARBA" id="ARBA00022723"/>
    </source>
</evidence>
<keyword evidence="7" id="KW-0963">Cytoplasm</keyword>
<evidence type="ECO:0000313" key="8">
    <source>
        <dbReference type="EMBL" id="QHI95623.1"/>
    </source>
</evidence>
<gene>
    <name evidence="7 8" type="primary">ybeY</name>
    <name evidence="8" type="ORF">GT348_04490</name>
</gene>
<dbReference type="KEGG" id="bomb:GT348_04490"/>
<name>A0A6P1NDU2_9PROT</name>
<dbReference type="PROSITE" id="PS01306">
    <property type="entry name" value="UPF0054"/>
    <property type="match status" value="1"/>
</dbReference>
<keyword evidence="6 7" id="KW-0862">Zinc</keyword>
<dbReference type="Pfam" id="PF02130">
    <property type="entry name" value="YbeY"/>
    <property type="match status" value="1"/>
</dbReference>
<evidence type="ECO:0000256" key="1">
    <source>
        <dbReference type="ARBA" id="ARBA00010875"/>
    </source>
</evidence>
<sequence>MALQSPQQRVNLLVEDKRWHRAVPQLELLVSRAFNTTQRFLGKETNITYPNLVFSNDRQIKKLNAHFRGRNKPTNVLTFDPTYPGEGGDIILAYETMKRESTESQRSMKSHTAHLTVHGLLHLAGHDHYHPGEARAMETLETRILCAMHFADPWKQGRRLNR</sequence>
<dbReference type="GO" id="GO:0005737">
    <property type="term" value="C:cytoplasm"/>
    <property type="evidence" value="ECO:0007669"/>
    <property type="project" value="UniProtKB-SubCell"/>
</dbReference>